<evidence type="ECO:0000256" key="1">
    <source>
        <dbReference type="SAM" id="MobiDB-lite"/>
    </source>
</evidence>
<keyword evidence="3" id="KW-1185">Reference proteome</keyword>
<feature type="compositionally biased region" description="Basic and acidic residues" evidence="1">
    <location>
        <begin position="87"/>
        <end position="97"/>
    </location>
</feature>
<feature type="region of interest" description="Disordered" evidence="1">
    <location>
        <begin position="410"/>
        <end position="431"/>
    </location>
</feature>
<sequence length="641" mass="69353">MNRFPPHGGAPRGPMGAQPPRGGLHGSSHAPQGFGSQDARSNLAVQPSAPTNKIKLRKAAVKMVGAASSPTAPPAAPTPLAGAVQSEPKKEDGKEPPKPVNEAEPIRPQVSSPQPGAESGLDSLFSRLSTPSQKLAASPAASQAPFAPDSSTLQSEERSAPATPRPATLTASTVLQAYTANLPKESTSKPVASKEPAIETGPAIKAEPVIETEPAIKTKPAIETEPEIETEQAIKTEPATPESHKVPESPHNTTPVTVEKAHWPAAPVVAPEPNKPISIEDMTKEELERAYLQKASEYLLSLPTGGTTADVVKNVAIKLSHIHTPVAKLELAEAEKLKSRYVYAVQAHLNGKPGAKQVVRSFVQDILEKSDGNFLRLLAALVDEKLLNIDNMDDIVSLCKAILTILPKETKSETTSPATEKPASNDPVDKMTAWPTREKRENPPGIRSCMLKGVTNVKSINQLQALVWGGRLEHLSLPEPGSSVAHVRFLTAEACDKYFKATENGIQMPGEKFVIFVEKQPGPNSLNDVMRNCADGDASRCIRAYDADDDWSDMVLMKLARGKGQQKREVDRIKRGKTSRGRSYIEFRFASIYHSLNFRRALMDDEDWEHCTIGYAPDPCEIATGPHFKDEDEEEKPAGFF</sequence>
<feature type="compositionally biased region" description="Low complexity" evidence="1">
    <location>
        <begin position="160"/>
        <end position="173"/>
    </location>
</feature>
<feature type="region of interest" description="Disordered" evidence="1">
    <location>
        <begin position="1"/>
        <end position="206"/>
    </location>
</feature>
<protein>
    <submittedName>
        <fullName evidence="2">Uncharacterized protein</fullName>
    </submittedName>
</protein>
<evidence type="ECO:0000313" key="3">
    <source>
        <dbReference type="Proteomes" id="UP000800035"/>
    </source>
</evidence>
<dbReference type="AlphaFoldDB" id="A0A6A5U9S8"/>
<reference evidence="2" key="1">
    <citation type="journal article" date="2020" name="Stud. Mycol.">
        <title>101 Dothideomycetes genomes: a test case for predicting lifestyles and emergence of pathogens.</title>
        <authorList>
            <person name="Haridas S."/>
            <person name="Albert R."/>
            <person name="Binder M."/>
            <person name="Bloem J."/>
            <person name="Labutti K."/>
            <person name="Salamov A."/>
            <person name="Andreopoulos B."/>
            <person name="Baker S."/>
            <person name="Barry K."/>
            <person name="Bills G."/>
            <person name="Bluhm B."/>
            <person name="Cannon C."/>
            <person name="Castanera R."/>
            <person name="Culley D."/>
            <person name="Daum C."/>
            <person name="Ezra D."/>
            <person name="Gonzalez J."/>
            <person name="Henrissat B."/>
            <person name="Kuo A."/>
            <person name="Liang C."/>
            <person name="Lipzen A."/>
            <person name="Lutzoni F."/>
            <person name="Magnuson J."/>
            <person name="Mondo S."/>
            <person name="Nolan M."/>
            <person name="Ohm R."/>
            <person name="Pangilinan J."/>
            <person name="Park H.-J."/>
            <person name="Ramirez L."/>
            <person name="Alfaro M."/>
            <person name="Sun H."/>
            <person name="Tritt A."/>
            <person name="Yoshinaga Y."/>
            <person name="Zwiers L.-H."/>
            <person name="Turgeon B."/>
            <person name="Goodwin S."/>
            <person name="Spatafora J."/>
            <person name="Crous P."/>
            <person name="Grigoriev I."/>
        </authorList>
    </citation>
    <scope>NUCLEOTIDE SEQUENCE</scope>
    <source>
        <strain evidence="2">CBS 675.92</strain>
    </source>
</reference>
<evidence type="ECO:0000313" key="2">
    <source>
        <dbReference type="EMBL" id="KAF1961691.1"/>
    </source>
</evidence>
<dbReference type="Proteomes" id="UP000800035">
    <property type="component" value="Unassembled WGS sequence"/>
</dbReference>
<feature type="compositionally biased region" description="Polar residues" evidence="1">
    <location>
        <begin position="174"/>
        <end position="190"/>
    </location>
</feature>
<feature type="compositionally biased region" description="Low complexity" evidence="1">
    <location>
        <begin position="131"/>
        <end position="151"/>
    </location>
</feature>
<proteinExistence type="predicted"/>
<feature type="compositionally biased region" description="Polar residues" evidence="1">
    <location>
        <begin position="34"/>
        <end position="51"/>
    </location>
</feature>
<dbReference type="OrthoDB" id="422086at2759"/>
<name>A0A6A5U9S8_9PLEO</name>
<organism evidence="2 3">
    <name type="scientific">Byssothecium circinans</name>
    <dbReference type="NCBI Taxonomy" id="147558"/>
    <lineage>
        <taxon>Eukaryota</taxon>
        <taxon>Fungi</taxon>
        <taxon>Dikarya</taxon>
        <taxon>Ascomycota</taxon>
        <taxon>Pezizomycotina</taxon>
        <taxon>Dothideomycetes</taxon>
        <taxon>Pleosporomycetidae</taxon>
        <taxon>Pleosporales</taxon>
        <taxon>Massarineae</taxon>
        <taxon>Massarinaceae</taxon>
        <taxon>Byssothecium</taxon>
    </lineage>
</organism>
<dbReference type="EMBL" id="ML976980">
    <property type="protein sequence ID" value="KAF1961691.1"/>
    <property type="molecule type" value="Genomic_DNA"/>
</dbReference>
<gene>
    <name evidence="2" type="ORF">CC80DRAFT_543054</name>
</gene>
<accession>A0A6A5U9S8</accession>